<dbReference type="Pfam" id="PF07690">
    <property type="entry name" value="MFS_1"/>
    <property type="match status" value="1"/>
</dbReference>
<evidence type="ECO:0000313" key="7">
    <source>
        <dbReference type="EMBL" id="TWH70954.1"/>
    </source>
</evidence>
<evidence type="ECO:0000256" key="5">
    <source>
        <dbReference type="SAM" id="Phobius"/>
    </source>
</evidence>
<sequence>MTATLQAPTTAPELRRRHVAAVVACHFTAAFAALGLPPYLPQLLPALGDPHATWAGALYVVPTAATALSAPLWGRLADRYGRKRLLLRAQLGLAVAFLLTSQVQAVTALAATLALQGLLGGTFAATGAYLAAGLSGPRLAKALTAAQASARAALAVAPTAAGLLATHVDVRGMYAIAALGPLVAAGLTLALPEPRPATTTAAPADPLSGSGPAPSIRLLCVLEAAFVLATVVTFPYLLPVVQAAWPTAGPALAGALFALPHVCYLLAAPLVMPRLDPIRGLTAAFALVALGAAAHPAAVTWASPPLLVTGRLLLGAGLTCGLVALAKLTARAAAAHPPGRLFGTVEAWSKGGAVAAGLSASILAGLSGPAAPALFGAVIAALSVSFILRSSR</sequence>
<feature type="transmembrane region" description="Helical" evidence="5">
    <location>
        <begin position="218"/>
        <end position="238"/>
    </location>
</feature>
<dbReference type="SUPFAM" id="SSF103473">
    <property type="entry name" value="MFS general substrate transporter"/>
    <property type="match status" value="1"/>
</dbReference>
<feature type="transmembrane region" description="Helical" evidence="5">
    <location>
        <begin position="283"/>
        <end position="302"/>
    </location>
</feature>
<evidence type="ECO:0000256" key="2">
    <source>
        <dbReference type="ARBA" id="ARBA00022692"/>
    </source>
</evidence>
<feature type="transmembrane region" description="Helical" evidence="5">
    <location>
        <begin position="250"/>
        <end position="271"/>
    </location>
</feature>
<dbReference type="RefSeq" id="WP_145777116.1">
    <property type="nucleotide sequence ID" value="NZ_BAAATQ010000205.1"/>
</dbReference>
<accession>A0A562IK10</accession>
<proteinExistence type="predicted"/>
<evidence type="ECO:0000259" key="6">
    <source>
        <dbReference type="PROSITE" id="PS50850"/>
    </source>
</evidence>
<dbReference type="PANTHER" id="PTHR23546">
    <property type="entry name" value="TRANSPORT PROTEIN"/>
    <property type="match status" value="1"/>
</dbReference>
<dbReference type="Gene3D" id="1.20.1250.20">
    <property type="entry name" value="MFS general substrate transporter like domains"/>
    <property type="match status" value="1"/>
</dbReference>
<dbReference type="InterPro" id="IPR036259">
    <property type="entry name" value="MFS_trans_sf"/>
</dbReference>
<comment type="subcellular location">
    <subcellularLocation>
        <location evidence="1">Cell membrane</location>
        <topology evidence="1">Multi-pass membrane protein</topology>
    </subcellularLocation>
</comment>
<dbReference type="AlphaFoldDB" id="A0A562IK10"/>
<dbReference type="Proteomes" id="UP000319825">
    <property type="component" value="Unassembled WGS sequence"/>
</dbReference>
<feature type="transmembrane region" description="Helical" evidence="5">
    <location>
        <begin position="109"/>
        <end position="131"/>
    </location>
</feature>
<keyword evidence="4 5" id="KW-0472">Membrane</keyword>
<dbReference type="PANTHER" id="PTHR23546:SF1">
    <property type="entry name" value="MEMBRANE PROTEIN"/>
    <property type="match status" value="1"/>
</dbReference>
<dbReference type="InterPro" id="IPR020846">
    <property type="entry name" value="MFS_dom"/>
</dbReference>
<feature type="transmembrane region" description="Helical" evidence="5">
    <location>
        <begin position="370"/>
        <end position="388"/>
    </location>
</feature>
<keyword evidence="8" id="KW-1185">Reference proteome</keyword>
<feature type="transmembrane region" description="Helical" evidence="5">
    <location>
        <begin position="85"/>
        <end position="103"/>
    </location>
</feature>
<feature type="transmembrane region" description="Helical" evidence="5">
    <location>
        <begin position="52"/>
        <end position="73"/>
    </location>
</feature>
<dbReference type="EMBL" id="VLKE01000001">
    <property type="protein sequence ID" value="TWH70954.1"/>
    <property type="molecule type" value="Genomic_DNA"/>
</dbReference>
<dbReference type="GO" id="GO:0022857">
    <property type="term" value="F:transmembrane transporter activity"/>
    <property type="evidence" value="ECO:0007669"/>
    <property type="project" value="InterPro"/>
</dbReference>
<feature type="domain" description="Major facilitator superfamily (MFS) profile" evidence="6">
    <location>
        <begin position="18"/>
        <end position="392"/>
    </location>
</feature>
<dbReference type="InterPro" id="IPR011701">
    <property type="entry name" value="MFS"/>
</dbReference>
<gene>
    <name evidence="7" type="ORF">JD77_05979</name>
</gene>
<reference evidence="7 8" key="1">
    <citation type="submission" date="2019-07" db="EMBL/GenBank/DDBJ databases">
        <title>R&amp;d 2014.</title>
        <authorList>
            <person name="Klenk H.-P."/>
        </authorList>
    </citation>
    <scope>NUCLEOTIDE SEQUENCE [LARGE SCALE GENOMIC DNA]</scope>
    <source>
        <strain evidence="7 8">DSM 43868</strain>
    </source>
</reference>
<evidence type="ECO:0000256" key="3">
    <source>
        <dbReference type="ARBA" id="ARBA00022989"/>
    </source>
</evidence>
<keyword evidence="3 5" id="KW-1133">Transmembrane helix</keyword>
<dbReference type="GO" id="GO:0005886">
    <property type="term" value="C:plasma membrane"/>
    <property type="evidence" value="ECO:0007669"/>
    <property type="project" value="UniProtKB-SubCell"/>
</dbReference>
<evidence type="ECO:0000313" key="8">
    <source>
        <dbReference type="Proteomes" id="UP000319825"/>
    </source>
</evidence>
<feature type="transmembrane region" description="Helical" evidence="5">
    <location>
        <begin position="19"/>
        <end position="40"/>
    </location>
</feature>
<organism evidence="7 8">
    <name type="scientific">Micromonospora olivasterospora</name>
    <dbReference type="NCBI Taxonomy" id="1880"/>
    <lineage>
        <taxon>Bacteria</taxon>
        <taxon>Bacillati</taxon>
        <taxon>Actinomycetota</taxon>
        <taxon>Actinomycetes</taxon>
        <taxon>Micromonosporales</taxon>
        <taxon>Micromonosporaceae</taxon>
        <taxon>Micromonospora</taxon>
    </lineage>
</organism>
<comment type="caution">
    <text evidence="7">The sequence shown here is derived from an EMBL/GenBank/DDBJ whole genome shotgun (WGS) entry which is preliminary data.</text>
</comment>
<dbReference type="PROSITE" id="PS50850">
    <property type="entry name" value="MFS"/>
    <property type="match status" value="1"/>
</dbReference>
<evidence type="ECO:0000256" key="1">
    <source>
        <dbReference type="ARBA" id="ARBA00004651"/>
    </source>
</evidence>
<dbReference type="OrthoDB" id="9764259at2"/>
<name>A0A562IK10_MICOL</name>
<protein>
    <submittedName>
        <fullName evidence="7">Putative MFS family arabinose efflux permease</fullName>
    </submittedName>
</protein>
<keyword evidence="2 5" id="KW-0812">Transmembrane</keyword>
<evidence type="ECO:0000256" key="4">
    <source>
        <dbReference type="ARBA" id="ARBA00023136"/>
    </source>
</evidence>